<dbReference type="RefSeq" id="WP_159430020.1">
    <property type="nucleotide sequence ID" value="NZ_FRAJ01000017.1"/>
</dbReference>
<proteinExistence type="predicted"/>
<keyword evidence="1" id="KW-0812">Transmembrane</keyword>
<sequence>MIKFDCTIFVQFLNTVLLIGIIYFIFYILIKLPRCIKRNEDRIERIEKLLEEDNQRDK</sequence>
<evidence type="ECO:0000313" key="2">
    <source>
        <dbReference type="EMBL" id="SHK41733.1"/>
    </source>
</evidence>
<evidence type="ECO:0008006" key="4">
    <source>
        <dbReference type="Google" id="ProtNLM"/>
    </source>
</evidence>
<name>A0A1M6SAC3_9FIRM</name>
<reference evidence="2 3" key="1">
    <citation type="submission" date="2016-11" db="EMBL/GenBank/DDBJ databases">
        <authorList>
            <person name="Jaros S."/>
            <person name="Januszkiewicz K."/>
            <person name="Wedrychowicz H."/>
        </authorList>
    </citation>
    <scope>NUCLEOTIDE SEQUENCE [LARGE SCALE GENOMIC DNA]</scope>
    <source>
        <strain evidence="2 3">DSM 14501</strain>
    </source>
</reference>
<dbReference type="STRING" id="1121266.SAMN02745883_02005"/>
<gene>
    <name evidence="2" type="ORF">SAMN02745883_02005</name>
</gene>
<keyword evidence="1" id="KW-1133">Transmembrane helix</keyword>
<keyword evidence="1" id="KW-0472">Membrane</keyword>
<organism evidence="2 3">
    <name type="scientific">Caminicella sporogenes DSM 14501</name>
    <dbReference type="NCBI Taxonomy" id="1121266"/>
    <lineage>
        <taxon>Bacteria</taxon>
        <taxon>Bacillati</taxon>
        <taxon>Bacillota</taxon>
        <taxon>Clostridia</taxon>
        <taxon>Peptostreptococcales</taxon>
        <taxon>Caminicellaceae</taxon>
        <taxon>Caminicella</taxon>
    </lineage>
</organism>
<feature type="transmembrane region" description="Helical" evidence="1">
    <location>
        <begin position="12"/>
        <end position="30"/>
    </location>
</feature>
<dbReference type="Proteomes" id="UP000184082">
    <property type="component" value="Unassembled WGS sequence"/>
</dbReference>
<evidence type="ECO:0000256" key="1">
    <source>
        <dbReference type="SAM" id="Phobius"/>
    </source>
</evidence>
<evidence type="ECO:0000313" key="3">
    <source>
        <dbReference type="Proteomes" id="UP000184082"/>
    </source>
</evidence>
<dbReference type="EMBL" id="FRAJ01000017">
    <property type="protein sequence ID" value="SHK41733.1"/>
    <property type="molecule type" value="Genomic_DNA"/>
</dbReference>
<keyword evidence="3" id="KW-1185">Reference proteome</keyword>
<accession>A0A1M6SAC3</accession>
<dbReference type="AlphaFoldDB" id="A0A1M6SAC3"/>
<protein>
    <recommendedName>
        <fullName evidence="4">DUF4083 domain-containing protein</fullName>
    </recommendedName>
</protein>